<proteinExistence type="predicted"/>
<evidence type="ECO:0000313" key="1">
    <source>
        <dbReference type="EMBL" id="CAD7234268.1"/>
    </source>
</evidence>
<organism evidence="1">
    <name type="scientific">Cyprideis torosa</name>
    <dbReference type="NCBI Taxonomy" id="163714"/>
    <lineage>
        <taxon>Eukaryota</taxon>
        <taxon>Metazoa</taxon>
        <taxon>Ecdysozoa</taxon>
        <taxon>Arthropoda</taxon>
        <taxon>Crustacea</taxon>
        <taxon>Oligostraca</taxon>
        <taxon>Ostracoda</taxon>
        <taxon>Podocopa</taxon>
        <taxon>Podocopida</taxon>
        <taxon>Cytherocopina</taxon>
        <taxon>Cytheroidea</taxon>
        <taxon>Cytherideidae</taxon>
        <taxon>Cyprideis</taxon>
    </lineage>
</organism>
<dbReference type="AlphaFoldDB" id="A0A7R8ZRZ2"/>
<protein>
    <submittedName>
        <fullName evidence="1">Uncharacterized protein</fullName>
    </submittedName>
</protein>
<gene>
    <name evidence="1" type="ORF">CTOB1V02_LOCUS12084</name>
</gene>
<dbReference type="EMBL" id="OB668194">
    <property type="protein sequence ID" value="CAD7234268.1"/>
    <property type="molecule type" value="Genomic_DNA"/>
</dbReference>
<name>A0A7R8ZRZ2_9CRUS</name>
<accession>A0A7R8ZRZ2</accession>
<sequence length="183" mass="21313">MSVVWVKRFSYISLCKLNSPMYPIYKVHEGIDFLIDTRLATKLTLTGKRDNQAKDSRFGSLEWSRIFKTVIPPEKKTVSEPLASDNGKSHISQQIRRVVKRDWSISQPSRRKYPSQGTQAARYAVLNRFRKASKKRVRYVVLNRFREARKAHPPTLLKAYLNRVADAFQKSGNRARNADIKRF</sequence>
<reference evidence="1" key="1">
    <citation type="submission" date="2020-11" db="EMBL/GenBank/DDBJ databases">
        <authorList>
            <person name="Tran Van P."/>
        </authorList>
    </citation>
    <scope>NUCLEOTIDE SEQUENCE</scope>
</reference>